<dbReference type="PANTHER" id="PTHR21371:SF1">
    <property type="entry name" value="KETOL-ACID REDUCTOISOMERASE, MITOCHONDRIAL"/>
    <property type="match status" value="1"/>
</dbReference>
<proteinExistence type="inferred from homology"/>
<dbReference type="InterPro" id="IPR013023">
    <property type="entry name" value="KARI"/>
</dbReference>
<dbReference type="KEGG" id="cbot:ATE48_10745"/>
<dbReference type="SUPFAM" id="SSF51735">
    <property type="entry name" value="NAD(P)-binding Rossmann-fold domains"/>
    <property type="match status" value="1"/>
</dbReference>
<feature type="binding site" evidence="11">
    <location>
        <position position="47"/>
    </location>
    <ligand>
        <name>NADP(+)</name>
        <dbReference type="ChEBI" id="CHEBI:58349"/>
    </ligand>
</feature>
<feature type="binding site" evidence="11 12">
    <location>
        <position position="251"/>
    </location>
    <ligand>
        <name>substrate</name>
    </ligand>
</feature>
<dbReference type="OrthoDB" id="9804088at2"/>
<protein>
    <recommendedName>
        <fullName evidence="11">Ketol-acid reductoisomerase (NADP(+))</fullName>
        <shortName evidence="11">KARI</shortName>
        <ecNumber evidence="11">1.1.1.86</ecNumber>
    </recommendedName>
    <alternativeName>
        <fullName evidence="11">Acetohydroxy-acid isomeroreductase</fullName>
        <shortName evidence="11">AHIR</shortName>
    </alternativeName>
    <alternativeName>
        <fullName evidence="11">Alpha-keto-beta-hydroxylacyl reductoisomerase</fullName>
    </alternativeName>
</protein>
<evidence type="ECO:0000256" key="12">
    <source>
        <dbReference type="PROSITE-ProRule" id="PRU01198"/>
    </source>
</evidence>
<keyword evidence="8 11" id="KW-0560">Oxidoreductase</keyword>
<dbReference type="GO" id="GO:0016853">
    <property type="term" value="F:isomerase activity"/>
    <property type="evidence" value="ECO:0007669"/>
    <property type="project" value="UniProtKB-KW"/>
</dbReference>
<feature type="domain" description="KARI N-terminal Rossmann" evidence="13">
    <location>
        <begin position="1"/>
        <end position="181"/>
    </location>
</feature>
<feature type="domain" description="KARI C-terminal knotted" evidence="14">
    <location>
        <begin position="182"/>
        <end position="327"/>
    </location>
</feature>
<keyword evidence="6 11" id="KW-0479">Metal-binding</keyword>
<dbReference type="InterPro" id="IPR008927">
    <property type="entry name" value="6-PGluconate_DH-like_C_sf"/>
</dbReference>
<dbReference type="PROSITE" id="PS51850">
    <property type="entry name" value="KARI_N"/>
    <property type="match status" value="1"/>
</dbReference>
<dbReference type="GO" id="GO:0004455">
    <property type="term" value="F:ketol-acid reductoisomerase activity"/>
    <property type="evidence" value="ECO:0007669"/>
    <property type="project" value="UniProtKB-UniRule"/>
</dbReference>
<dbReference type="HAMAP" id="MF_00435">
    <property type="entry name" value="IlvC"/>
    <property type="match status" value="1"/>
</dbReference>
<organism evidence="15 16">
    <name type="scientific">Candidatus Viadribacter manganicus</name>
    <dbReference type="NCBI Taxonomy" id="1759059"/>
    <lineage>
        <taxon>Bacteria</taxon>
        <taxon>Pseudomonadati</taxon>
        <taxon>Pseudomonadota</taxon>
        <taxon>Alphaproteobacteria</taxon>
        <taxon>Hyphomonadales</taxon>
        <taxon>Hyphomonadaceae</taxon>
        <taxon>Candidatus Viadribacter</taxon>
    </lineage>
</organism>
<evidence type="ECO:0000259" key="13">
    <source>
        <dbReference type="PROSITE" id="PS51850"/>
    </source>
</evidence>
<accession>A0A1B1AIG4</accession>
<dbReference type="FunCoup" id="A0A1B1AIG4">
    <property type="interactions" value="502"/>
</dbReference>
<feature type="binding site" evidence="11 12">
    <location>
        <position position="230"/>
    </location>
    <ligand>
        <name>Mg(2+)</name>
        <dbReference type="ChEBI" id="CHEBI:18420"/>
        <label>2</label>
    </ligand>
</feature>
<gene>
    <name evidence="11" type="primary">ilvC</name>
    <name evidence="15" type="ORF">ATE48_10745</name>
</gene>
<evidence type="ECO:0000256" key="5">
    <source>
        <dbReference type="ARBA" id="ARBA00022605"/>
    </source>
</evidence>
<dbReference type="InterPro" id="IPR036291">
    <property type="entry name" value="NAD(P)-bd_dom_sf"/>
</dbReference>
<feature type="binding site" evidence="11">
    <location>
        <begin position="24"/>
        <end position="27"/>
    </location>
    <ligand>
        <name>NADP(+)</name>
        <dbReference type="ChEBI" id="CHEBI:58349"/>
    </ligand>
</feature>
<feature type="binding site" evidence="11 12">
    <location>
        <position position="226"/>
    </location>
    <ligand>
        <name>Mg(2+)</name>
        <dbReference type="ChEBI" id="CHEBI:18420"/>
        <label>2</label>
    </ligand>
</feature>
<keyword evidence="11" id="KW-0521">NADP</keyword>
<dbReference type="Pfam" id="PF01450">
    <property type="entry name" value="KARI_C"/>
    <property type="match status" value="1"/>
</dbReference>
<evidence type="ECO:0000256" key="4">
    <source>
        <dbReference type="ARBA" id="ARBA00010318"/>
    </source>
</evidence>
<dbReference type="UniPathway" id="UPA00047">
    <property type="reaction ID" value="UER00056"/>
</dbReference>
<sequence>MKVYGEDDVSAAALEDRRIAVIGYGSQGRAHAQNLRDSGHDVVAGVRKGGKGWTNARADKIETAEPAEAIEGADLIAFLTPDMAQEAIFNDIIAPNAKKSATLLFAHGFSIHYGRVKPRADMDVVLVAPKGPGDLVRREFIRGRGVPALFAVHQDATETARSRAMAYAKGIGGASGGLIETTFAEETETDLFGEQAVLCGGAKELVMAGYQTLVDAGYQPEVAYFECMHELKLIVDLFYEGGISKMHDFISETAKYGAVASGPRIITEETRGRMREVLKDIQSGNFARDWILENQAGKPRYTAMLNADRNHPIEKTGAELRSRMAWLKQPTNA</sequence>
<evidence type="ECO:0000313" key="15">
    <source>
        <dbReference type="EMBL" id="ANP46357.1"/>
    </source>
</evidence>
<keyword evidence="16" id="KW-1185">Reference proteome</keyword>
<dbReference type="SUPFAM" id="SSF48179">
    <property type="entry name" value="6-phosphogluconate dehydrogenase C-terminal domain-like"/>
    <property type="match status" value="1"/>
</dbReference>
<evidence type="ECO:0000259" key="14">
    <source>
        <dbReference type="PROSITE" id="PS51851"/>
    </source>
</evidence>
<keyword evidence="5 11" id="KW-0028">Amino-acid biosynthesis</keyword>
<dbReference type="NCBIfam" id="TIGR00465">
    <property type="entry name" value="ilvC"/>
    <property type="match status" value="1"/>
</dbReference>
<feature type="binding site" evidence="11 12">
    <location>
        <position position="190"/>
    </location>
    <ligand>
        <name>Mg(2+)</name>
        <dbReference type="ChEBI" id="CHEBI:18420"/>
        <label>2</label>
    </ligand>
</feature>
<keyword evidence="15" id="KW-0413">Isomerase</keyword>
<evidence type="ECO:0000313" key="16">
    <source>
        <dbReference type="Proteomes" id="UP000092498"/>
    </source>
</evidence>
<dbReference type="GO" id="GO:0009097">
    <property type="term" value="P:isoleucine biosynthetic process"/>
    <property type="evidence" value="ECO:0007669"/>
    <property type="project" value="UniProtKB-UniRule"/>
</dbReference>
<dbReference type="Gene3D" id="3.40.50.720">
    <property type="entry name" value="NAD(P)-binding Rossmann-like Domain"/>
    <property type="match status" value="1"/>
</dbReference>
<feature type="binding site" evidence="11">
    <location>
        <position position="133"/>
    </location>
    <ligand>
        <name>NADP(+)</name>
        <dbReference type="ChEBI" id="CHEBI:58349"/>
    </ligand>
</feature>
<dbReference type="AlphaFoldDB" id="A0A1B1AIG4"/>
<comment type="pathway">
    <text evidence="3 11">Amino-acid biosynthesis; L-isoleucine biosynthesis; L-isoleucine from 2-oxobutanoate: step 2/4.</text>
</comment>
<dbReference type="UniPathway" id="UPA00049">
    <property type="reaction ID" value="UER00060"/>
</dbReference>
<dbReference type="PIRSF" id="PIRSF000116">
    <property type="entry name" value="IlvC_gammaproteo"/>
    <property type="match status" value="1"/>
</dbReference>
<evidence type="ECO:0000256" key="9">
    <source>
        <dbReference type="ARBA" id="ARBA00023304"/>
    </source>
</evidence>
<feature type="active site" evidence="11">
    <location>
        <position position="107"/>
    </location>
</feature>
<dbReference type="InterPro" id="IPR014359">
    <property type="entry name" value="KARI_prok"/>
</dbReference>
<comment type="cofactor">
    <cofactor evidence="11">
        <name>Mg(2+)</name>
        <dbReference type="ChEBI" id="CHEBI:18420"/>
    </cofactor>
    <text evidence="11">Binds 2 magnesium ions per subunit.</text>
</comment>
<dbReference type="STRING" id="1759059.ATE48_10745"/>
<dbReference type="PROSITE" id="PS51851">
    <property type="entry name" value="KARI_C"/>
    <property type="match status" value="1"/>
</dbReference>
<comment type="pathway">
    <text evidence="2 11">Amino-acid biosynthesis; L-valine biosynthesis; L-valine from pyruvate: step 2/4.</text>
</comment>
<evidence type="ECO:0000256" key="11">
    <source>
        <dbReference type="HAMAP-Rule" id="MF_00435"/>
    </source>
</evidence>
<dbReference type="Proteomes" id="UP000092498">
    <property type="component" value="Chromosome"/>
</dbReference>
<comment type="similarity">
    <text evidence="4 11 12">Belongs to the ketol-acid reductoisomerase family.</text>
</comment>
<evidence type="ECO:0000256" key="10">
    <source>
        <dbReference type="ARBA" id="ARBA00049021"/>
    </source>
</evidence>
<dbReference type="InParanoid" id="A0A1B1AIG4"/>
<reference evidence="15 16" key="1">
    <citation type="submission" date="2015-11" db="EMBL/GenBank/DDBJ databases">
        <title>Whole-Genome Sequence of Candidatus Oderbacter manganicum from the National Park Lower Oder Valley, Germany.</title>
        <authorList>
            <person name="Braun B."/>
            <person name="Liere K."/>
            <person name="Szewzyk U."/>
        </authorList>
    </citation>
    <scope>NUCLEOTIDE SEQUENCE [LARGE SCALE GENOMIC DNA]</scope>
    <source>
        <strain evidence="15 16">OTSz_A_272</strain>
    </source>
</reference>
<dbReference type="Gene3D" id="6.10.240.10">
    <property type="match status" value="1"/>
</dbReference>
<keyword evidence="9 11" id="KW-0100">Branched-chain amino acid biosynthesis</keyword>
<dbReference type="EC" id="1.1.1.86" evidence="11"/>
<dbReference type="Pfam" id="PF07991">
    <property type="entry name" value="KARI_N"/>
    <property type="match status" value="1"/>
</dbReference>
<feature type="binding site" evidence="11 12">
    <location>
        <position position="190"/>
    </location>
    <ligand>
        <name>Mg(2+)</name>
        <dbReference type="ChEBI" id="CHEBI:18420"/>
        <label>1</label>
    </ligand>
</feature>
<evidence type="ECO:0000256" key="8">
    <source>
        <dbReference type="ARBA" id="ARBA00023002"/>
    </source>
</evidence>
<dbReference type="NCBIfam" id="NF004017">
    <property type="entry name" value="PRK05479.1"/>
    <property type="match status" value="1"/>
</dbReference>
<evidence type="ECO:0000256" key="2">
    <source>
        <dbReference type="ARBA" id="ARBA00004864"/>
    </source>
</evidence>
<dbReference type="PANTHER" id="PTHR21371">
    <property type="entry name" value="KETOL-ACID REDUCTOISOMERASE, MITOCHONDRIAL"/>
    <property type="match status" value="1"/>
</dbReference>
<feature type="binding site" evidence="11 12">
    <location>
        <position position="194"/>
    </location>
    <ligand>
        <name>Mg(2+)</name>
        <dbReference type="ChEBI" id="CHEBI:18420"/>
        <label>1</label>
    </ligand>
</feature>
<dbReference type="GO" id="GO:0009099">
    <property type="term" value="P:L-valine biosynthetic process"/>
    <property type="evidence" value="ECO:0007669"/>
    <property type="project" value="UniProtKB-UniRule"/>
</dbReference>
<evidence type="ECO:0000256" key="7">
    <source>
        <dbReference type="ARBA" id="ARBA00022842"/>
    </source>
</evidence>
<dbReference type="EMBL" id="CP013244">
    <property type="protein sequence ID" value="ANP46357.1"/>
    <property type="molecule type" value="Genomic_DNA"/>
</dbReference>
<keyword evidence="7 11" id="KW-0460">Magnesium</keyword>
<evidence type="ECO:0000256" key="1">
    <source>
        <dbReference type="ARBA" id="ARBA00002172"/>
    </source>
</evidence>
<evidence type="ECO:0000256" key="6">
    <source>
        <dbReference type="ARBA" id="ARBA00022723"/>
    </source>
</evidence>
<dbReference type="InterPro" id="IPR000506">
    <property type="entry name" value="KARI_C"/>
</dbReference>
<dbReference type="GO" id="GO:0000287">
    <property type="term" value="F:magnesium ion binding"/>
    <property type="evidence" value="ECO:0007669"/>
    <property type="project" value="UniProtKB-UniRule"/>
</dbReference>
<comment type="function">
    <text evidence="1 11">Involved in the biosynthesis of branched-chain amino acids (BCAA). Catalyzes an alkyl-migration followed by a ketol-acid reduction of (S)-2-acetolactate (S2AL) to yield (R)-2,3-dihydroxy-isovalerate. In the isomerase reaction, S2AL is rearranged via a Mg-dependent methyl migration to produce 3-hydroxy-3-methyl-2-ketobutyrate (HMKB). In the reductase reaction, this 2-ketoacid undergoes a metal-dependent reduction by NADPH to yield (R)-2,3-dihydroxy-isovalerate.</text>
</comment>
<comment type="catalytic activity">
    <reaction evidence="11">
        <text>(2R,3R)-2,3-dihydroxy-3-methylpentanoate + NADP(+) = (S)-2-ethyl-2-hydroxy-3-oxobutanoate + NADPH + H(+)</text>
        <dbReference type="Rhea" id="RHEA:13493"/>
        <dbReference type="ChEBI" id="CHEBI:15378"/>
        <dbReference type="ChEBI" id="CHEBI:49256"/>
        <dbReference type="ChEBI" id="CHEBI:49258"/>
        <dbReference type="ChEBI" id="CHEBI:57783"/>
        <dbReference type="ChEBI" id="CHEBI:58349"/>
        <dbReference type="EC" id="1.1.1.86"/>
    </reaction>
</comment>
<dbReference type="InterPro" id="IPR013116">
    <property type="entry name" value="KARI_N"/>
</dbReference>
<evidence type="ECO:0000256" key="3">
    <source>
        <dbReference type="ARBA" id="ARBA00004885"/>
    </source>
</evidence>
<name>A0A1B1AIG4_9PROT</name>
<dbReference type="NCBIfam" id="NF009940">
    <property type="entry name" value="PRK13403.1"/>
    <property type="match status" value="1"/>
</dbReference>
<dbReference type="RefSeq" id="WP_066771279.1">
    <property type="nucleotide sequence ID" value="NZ_CP013244.1"/>
</dbReference>
<comment type="caution">
    <text evidence="11">Lacks conserved residue(s) required for the propagation of feature annotation.</text>
</comment>
<comment type="catalytic activity">
    <reaction evidence="10 11">
        <text>(2R)-2,3-dihydroxy-3-methylbutanoate + NADP(+) = (2S)-2-acetolactate + NADPH + H(+)</text>
        <dbReference type="Rhea" id="RHEA:22068"/>
        <dbReference type="ChEBI" id="CHEBI:15378"/>
        <dbReference type="ChEBI" id="CHEBI:49072"/>
        <dbReference type="ChEBI" id="CHEBI:57783"/>
        <dbReference type="ChEBI" id="CHEBI:58349"/>
        <dbReference type="ChEBI" id="CHEBI:58476"/>
        <dbReference type="EC" id="1.1.1.86"/>
    </reaction>
</comment>
<dbReference type="GO" id="GO:0050661">
    <property type="term" value="F:NADP binding"/>
    <property type="evidence" value="ECO:0007669"/>
    <property type="project" value="InterPro"/>
</dbReference>